<evidence type="ECO:0000313" key="4">
    <source>
        <dbReference type="EMBL" id="RDW23249.1"/>
    </source>
</evidence>
<dbReference type="SMART" id="SM00315">
    <property type="entry name" value="RGS"/>
    <property type="match status" value="1"/>
</dbReference>
<dbReference type="Proteomes" id="UP000182444">
    <property type="component" value="Chromosome 1F"/>
</dbReference>
<dbReference type="PANTHER" id="PTHR10845">
    <property type="entry name" value="REGULATOR OF G PROTEIN SIGNALING"/>
    <property type="match status" value="1"/>
</dbReference>
<feature type="compositionally biased region" description="Basic residues" evidence="1">
    <location>
        <begin position="296"/>
        <end position="305"/>
    </location>
</feature>
<dbReference type="RefSeq" id="XP_506012.1">
    <property type="nucleotide sequence ID" value="XM_506012.1"/>
</dbReference>
<protein>
    <submittedName>
        <fullName evidence="4">RGS domain-containing protein</fullName>
    </submittedName>
</protein>
<evidence type="ECO:0000256" key="1">
    <source>
        <dbReference type="SAM" id="MobiDB-lite"/>
    </source>
</evidence>
<dbReference type="Proteomes" id="UP000256601">
    <property type="component" value="Unassembled WGS sequence"/>
</dbReference>
<gene>
    <name evidence="4" type="ORF">B0I71DRAFT_14991</name>
    <name evidence="3" type="ORF">YALI1_F36882g</name>
</gene>
<feature type="region of interest" description="Disordered" evidence="1">
    <location>
        <begin position="209"/>
        <end position="234"/>
    </location>
</feature>
<accession>A0A1D8NQF0</accession>
<evidence type="ECO:0000313" key="5">
    <source>
        <dbReference type="Proteomes" id="UP000182444"/>
    </source>
</evidence>
<evidence type="ECO:0000313" key="6">
    <source>
        <dbReference type="Proteomes" id="UP000256601"/>
    </source>
</evidence>
<dbReference type="GeneID" id="2908756"/>
<dbReference type="EMBL" id="KZ859098">
    <property type="protein sequence ID" value="RDW23249.1"/>
    <property type="molecule type" value="Genomic_DNA"/>
</dbReference>
<dbReference type="InterPro" id="IPR036305">
    <property type="entry name" value="RGS_sf"/>
</dbReference>
<evidence type="ECO:0000259" key="2">
    <source>
        <dbReference type="PROSITE" id="PS50132"/>
    </source>
</evidence>
<feature type="domain" description="RGS" evidence="2">
    <location>
        <begin position="52"/>
        <end position="174"/>
    </location>
</feature>
<reference evidence="3 5" key="1">
    <citation type="journal article" date="2016" name="PLoS ONE">
        <title>Sequence Assembly of Yarrowia lipolytica Strain W29/CLIB89 Shows Transposable Element Diversity.</title>
        <authorList>
            <person name="Magnan C."/>
            <person name="Yu J."/>
            <person name="Chang I."/>
            <person name="Jahn E."/>
            <person name="Kanomata Y."/>
            <person name="Wu J."/>
            <person name="Zeller M."/>
            <person name="Oakes M."/>
            <person name="Baldi P."/>
            <person name="Sandmeyer S."/>
        </authorList>
    </citation>
    <scope>NUCLEOTIDE SEQUENCE [LARGE SCALE GENOMIC DNA]</scope>
    <source>
        <strain evidence="3">CLIB89</strain>
        <strain evidence="5">CLIB89(W29)</strain>
    </source>
</reference>
<dbReference type="SUPFAM" id="SSF48097">
    <property type="entry name" value="Regulator of G-protein signaling, RGS"/>
    <property type="match status" value="1"/>
</dbReference>
<dbReference type="VEuPathDB" id="FungiDB:YALI1_F36882g"/>
<dbReference type="PROSITE" id="PS50132">
    <property type="entry name" value="RGS"/>
    <property type="match status" value="1"/>
</dbReference>
<feature type="compositionally biased region" description="Low complexity" evidence="1">
    <location>
        <begin position="29"/>
        <end position="48"/>
    </location>
</feature>
<feature type="region of interest" description="Disordered" evidence="1">
    <location>
        <begin position="274"/>
        <end position="305"/>
    </location>
</feature>
<dbReference type="InterPro" id="IPR044926">
    <property type="entry name" value="RGS_subdomain_2"/>
</dbReference>
<reference evidence="4 6" key="2">
    <citation type="submission" date="2018-07" db="EMBL/GenBank/DDBJ databases">
        <title>Draft Genome Assemblies for Five Robust Yarrowia lipolytica Strains Exhibiting High Lipid Production and Pentose Sugar Utilization and Sugar Alcohol Secretion from Undetoxified Lignocellulosic Biomass Hydrolysates.</title>
        <authorList>
            <consortium name="DOE Joint Genome Institute"/>
            <person name="Walker C."/>
            <person name="Ryu S."/>
            <person name="Na H."/>
            <person name="Zane M."/>
            <person name="LaButti K."/>
            <person name="Lipzen A."/>
            <person name="Haridas S."/>
            <person name="Barry K."/>
            <person name="Grigoriev I.V."/>
            <person name="Quarterman J."/>
            <person name="Slininger P."/>
            <person name="Dien B."/>
            <person name="Trinh C.T."/>
        </authorList>
    </citation>
    <scope>NUCLEOTIDE SEQUENCE [LARGE SCALE GENOMIC DNA]</scope>
    <source>
        <strain evidence="4 6">YB392</strain>
    </source>
</reference>
<feature type="compositionally biased region" description="Low complexity" evidence="1">
    <location>
        <begin position="211"/>
        <end position="226"/>
    </location>
</feature>
<dbReference type="OrthoDB" id="10266999at2759"/>
<sequence length="305" mass="33802">MDPLEEDKEWASSLDYLDYGPRLKPCVKSPSSSSASGGSSYTNDSSPSLDDILNNNAQPPYSLSAFSAYLSSKHCLETLEFITDAQKYASMYEENPEDHYLCILWQRMMLSYMERDSPRELNIPYELRDALCELPTNPAPNPNTLKEAVVQVKELMKENGYYPFITQVANEDMCCCHPGNNSSNERLSSMPASAPERLRPPLRTVVKHRLTSPASSGSSSPTQQSPVTPPESPSLFEVSMLHTEKATTSCSTSCSPAMAIVSSTQFATAIDITPNKHGVTNGQPPCESPTESSWRRVSKKLKWRK</sequence>
<dbReference type="PANTHER" id="PTHR10845:SF267">
    <property type="entry name" value="REGULATOR OF G PROTEIN SIGNALING DOMAIN PROTEIN (AFU_ORTHOLOGUE AFUA_6G06860)"/>
    <property type="match status" value="1"/>
</dbReference>
<dbReference type="KEGG" id="yli:2908756"/>
<dbReference type="InterPro" id="IPR016137">
    <property type="entry name" value="RGS"/>
</dbReference>
<dbReference type="Gene3D" id="1.10.167.10">
    <property type="entry name" value="Regulator of G-protein Signalling 4, domain 2"/>
    <property type="match status" value="1"/>
</dbReference>
<dbReference type="EMBL" id="CP017558">
    <property type="protein sequence ID" value="AOW07860.1"/>
    <property type="molecule type" value="Genomic_DNA"/>
</dbReference>
<proteinExistence type="predicted"/>
<dbReference type="eggNOG" id="ENOG502RY0F">
    <property type="taxonomic scope" value="Eukaryota"/>
</dbReference>
<dbReference type="CDD" id="cd07440">
    <property type="entry name" value="RGS"/>
    <property type="match status" value="1"/>
</dbReference>
<feature type="region of interest" description="Disordered" evidence="1">
    <location>
        <begin position="27"/>
        <end position="54"/>
    </location>
</feature>
<dbReference type="AlphaFoldDB" id="A0A1D8NQF0"/>
<evidence type="ECO:0000313" key="3">
    <source>
        <dbReference type="EMBL" id="AOW07860.1"/>
    </source>
</evidence>
<organism evidence="3 5">
    <name type="scientific">Yarrowia lipolytica</name>
    <name type="common">Candida lipolytica</name>
    <dbReference type="NCBI Taxonomy" id="4952"/>
    <lineage>
        <taxon>Eukaryota</taxon>
        <taxon>Fungi</taxon>
        <taxon>Dikarya</taxon>
        <taxon>Ascomycota</taxon>
        <taxon>Saccharomycotina</taxon>
        <taxon>Dipodascomycetes</taxon>
        <taxon>Dipodascales</taxon>
        <taxon>Dipodascales incertae sedis</taxon>
        <taxon>Yarrowia</taxon>
    </lineage>
</organism>
<dbReference type="VEuPathDB" id="FungiDB:YALI0_F29249g"/>
<dbReference type="Pfam" id="PF00615">
    <property type="entry name" value="RGS"/>
    <property type="match status" value="1"/>
</dbReference>
<name>A0A1D8NQF0_YARLL</name>